<dbReference type="GO" id="GO:0004674">
    <property type="term" value="F:protein serine/threonine kinase activity"/>
    <property type="evidence" value="ECO:0007669"/>
    <property type="project" value="TreeGrafter"/>
</dbReference>
<accession>A0A1Y1BQN0</accession>
<dbReference type="Proteomes" id="UP000218432">
    <property type="component" value="Chromosome 2"/>
</dbReference>
<reference evidence="5 6" key="1">
    <citation type="journal article" date="2017" name="Genome Announc.">
        <title>Complete Genome Sequence of Burkholderia stabilis FERMP-21014.</title>
        <authorList>
            <person name="Konishi K."/>
            <person name="Kumagai T."/>
            <person name="Sakasegawa S."/>
            <person name="Tamura T."/>
        </authorList>
    </citation>
    <scope>NUCLEOTIDE SEQUENCE [LARGE SCALE GENOMIC DNA]</scope>
    <source>
        <strain evidence="5 6">FERMP-21014</strain>
    </source>
</reference>
<organism evidence="5 6">
    <name type="scientific">Burkholderia stabilis</name>
    <dbReference type="NCBI Taxonomy" id="95485"/>
    <lineage>
        <taxon>Bacteria</taxon>
        <taxon>Pseudomonadati</taxon>
        <taxon>Pseudomonadota</taxon>
        <taxon>Betaproteobacteria</taxon>
        <taxon>Burkholderiales</taxon>
        <taxon>Burkholderiaceae</taxon>
        <taxon>Burkholderia</taxon>
        <taxon>Burkholderia cepacia complex</taxon>
    </lineage>
</organism>
<dbReference type="PANTHER" id="PTHR37419:SF8">
    <property type="entry name" value="TOXIN YJJJ"/>
    <property type="match status" value="1"/>
</dbReference>
<evidence type="ECO:0000256" key="2">
    <source>
        <dbReference type="ARBA" id="ARBA00022679"/>
    </source>
</evidence>
<dbReference type="PANTHER" id="PTHR37419">
    <property type="entry name" value="SERINE/THREONINE-PROTEIN KINASE TOXIN HIPA"/>
    <property type="match status" value="1"/>
</dbReference>
<comment type="similarity">
    <text evidence="1">Belongs to the HipA Ser/Thr kinase family.</text>
</comment>
<name>A0A1Y1BQN0_9BURK</name>
<evidence type="ECO:0000256" key="1">
    <source>
        <dbReference type="ARBA" id="ARBA00010164"/>
    </source>
</evidence>
<dbReference type="PIRSF" id="PIRSF028135">
    <property type="entry name" value="UCP028135_HipA-like"/>
    <property type="match status" value="1"/>
</dbReference>
<evidence type="ECO:0000256" key="3">
    <source>
        <dbReference type="ARBA" id="ARBA00022777"/>
    </source>
</evidence>
<evidence type="ECO:0000313" key="6">
    <source>
        <dbReference type="Proteomes" id="UP000218432"/>
    </source>
</evidence>
<dbReference type="Pfam" id="PF07804">
    <property type="entry name" value="HipA_C"/>
    <property type="match status" value="1"/>
</dbReference>
<dbReference type="InterPro" id="IPR052028">
    <property type="entry name" value="HipA_Ser/Thr_kinase"/>
</dbReference>
<keyword evidence="3 5" id="KW-0418">Kinase</keyword>
<proteinExistence type="inferred from homology"/>
<dbReference type="RefSeq" id="WP_096473309.1">
    <property type="nucleotide sequence ID" value="NZ_AP018112.1"/>
</dbReference>
<keyword evidence="2" id="KW-0808">Transferase</keyword>
<gene>
    <name evidence="5" type="ORF">BSFP_034790</name>
</gene>
<evidence type="ECO:0000259" key="4">
    <source>
        <dbReference type="Pfam" id="PF07804"/>
    </source>
</evidence>
<dbReference type="InterPro" id="IPR016869">
    <property type="entry name" value="UCP028135_HipA-like"/>
</dbReference>
<dbReference type="EMBL" id="AP018112">
    <property type="protein sequence ID" value="BAX60618.1"/>
    <property type="molecule type" value="Genomic_DNA"/>
</dbReference>
<dbReference type="AlphaFoldDB" id="A0A1Y1BQN0"/>
<dbReference type="InterPro" id="IPR012893">
    <property type="entry name" value="HipA-like_C"/>
</dbReference>
<dbReference type="GO" id="GO:0005829">
    <property type="term" value="C:cytosol"/>
    <property type="evidence" value="ECO:0007669"/>
    <property type="project" value="TreeGrafter"/>
</dbReference>
<evidence type="ECO:0000313" key="5">
    <source>
        <dbReference type="EMBL" id="BAX60618.1"/>
    </source>
</evidence>
<sequence>MGASCTIQLHADGIWYDVGVVTLVSEPDEGWRGRAYTGYDVEWIVRHQFARDAHAMACGFPVDLEPLVTPHWPIFLIDLLPQGFGRQELLRRLDLPETAEERADWPLLLAGAGNSIGNLRIKEAAQWLAERQGPRQGFTDDDVAARGDAFSEYLAEHGFFVAGSSGVQGEWPKLLLTRADDGLLYLDHTLPDAHAVEHYIVKFGRGANQRLAQILRHEAPYMALALRLGLRVHAPLTLRDRSLFIPRFDRARVGGSVVRFAQESIASLTGKAGFGVVPSHDEVCVHLVRRCTDPQAEVAEYLCRDVANLALGNKDNHARNTALQRDFDGRVALTPLYDFAPMYLHPDGIARRIRWEGNDGGRPDWARVLDAVVRSSEPQAGEAHAALDRDALRARLHAMAPRLQEIADRGVDLGLEHDVHAFLKPGIERLARELDALR</sequence>
<protein>
    <submittedName>
        <fullName evidence="5">Phosphatidylinositol kinase</fullName>
    </submittedName>
</protein>
<feature type="domain" description="HipA-like C-terminal" evidence="4">
    <location>
        <begin position="167"/>
        <end position="371"/>
    </location>
</feature>